<protein>
    <submittedName>
        <fullName evidence="3">Beta-lactamase</fullName>
    </submittedName>
</protein>
<evidence type="ECO:0000259" key="2">
    <source>
        <dbReference type="SMART" id="SM00849"/>
    </source>
</evidence>
<name>A0ABR5CWB7_9HYPH</name>
<dbReference type="InterPro" id="IPR053449">
    <property type="entry name" value="MBL-like_hydrolase"/>
</dbReference>
<proteinExistence type="predicted"/>
<dbReference type="Pfam" id="PF00753">
    <property type="entry name" value="Lactamase_B"/>
    <property type="match status" value="1"/>
</dbReference>
<dbReference type="PANTHER" id="PTHR43084:SF1">
    <property type="entry name" value="PERSULFIDE DIOXYGENASE ETHE1, MITOCHONDRIAL"/>
    <property type="match status" value="1"/>
</dbReference>
<evidence type="ECO:0000256" key="1">
    <source>
        <dbReference type="ARBA" id="ARBA00022723"/>
    </source>
</evidence>
<dbReference type="CDD" id="cd14503">
    <property type="entry name" value="PTP-bact"/>
    <property type="match status" value="1"/>
</dbReference>
<comment type="caution">
    <text evidence="3">The sequence shown here is derived from an EMBL/GenBank/DDBJ whole genome shotgun (WGS) entry which is preliminary data.</text>
</comment>
<evidence type="ECO:0000313" key="3">
    <source>
        <dbReference type="EMBL" id="KJF69109.1"/>
    </source>
</evidence>
<keyword evidence="4" id="KW-1185">Reference proteome</keyword>
<dbReference type="CDD" id="cd07724">
    <property type="entry name" value="POD-like_MBL-fold"/>
    <property type="match status" value="1"/>
</dbReference>
<sequence>MNAVRINDRLTVAGQPEIADFPSLSAKGYKGIINARPDGEEPGQPGNAHEKSAASAAGLAYSFIPVSSPTITEADIRAFQQAMTEAEGPVFAHCKGGTRALTLYVLGEALDGRMEPGEIQTFGKRHGFDLSGAIRWLERQVLAKPRIKAFFDPRTCSVQYVVADPASRRCAIIDPIYDFDEKSGATGTMNADAILDYVANQGLSVEWIVDTHPHADHFSAAHYLRQKTGAKTAIGARITGVQKLWQEKYNWPDLETDGSQWDRLFEAGDRFSIGSIEARVLFSPGHTLASVTYVVGDAAFVHDTLFMPDSGTARADFPGGNAGELWASIQDILALPDDTRLFTGHDYQPGGRAPKWESTVGEQKRNNPHLVGMTKERFIQLREARDRTLPMPKLILHALQVNIRGGRLPEPEADGKRYLKFPLDVLEGSTW</sequence>
<dbReference type="InterPro" id="IPR051682">
    <property type="entry name" value="Mito_Persulfide_Diox"/>
</dbReference>
<dbReference type="SMART" id="SM00849">
    <property type="entry name" value="Lactamase_B"/>
    <property type="match status" value="1"/>
</dbReference>
<feature type="domain" description="Metallo-beta-lactamase" evidence="2">
    <location>
        <begin position="156"/>
        <end position="345"/>
    </location>
</feature>
<dbReference type="InterPro" id="IPR044528">
    <property type="entry name" value="POD-like_MBL-fold"/>
</dbReference>
<dbReference type="Proteomes" id="UP000052068">
    <property type="component" value="Unassembled WGS sequence"/>
</dbReference>
<evidence type="ECO:0000313" key="4">
    <source>
        <dbReference type="Proteomes" id="UP000052068"/>
    </source>
</evidence>
<keyword evidence="1" id="KW-0479">Metal-binding</keyword>
<dbReference type="RefSeq" id="WP_045017514.1">
    <property type="nucleotide sequence ID" value="NZ_JWJH01000003.1"/>
</dbReference>
<dbReference type="NCBIfam" id="TIGR01244">
    <property type="entry name" value="TIGR01244 family sulfur transferase"/>
    <property type="match status" value="1"/>
</dbReference>
<dbReference type="InterPro" id="IPR005939">
    <property type="entry name" value="BLH_phosphatase-like"/>
</dbReference>
<dbReference type="InterPro" id="IPR036866">
    <property type="entry name" value="RibonucZ/Hydroxyglut_hydro"/>
</dbReference>
<dbReference type="NCBIfam" id="NF040641">
    <property type="entry name" value="bifunc_ST_SDO"/>
    <property type="match status" value="1"/>
</dbReference>
<dbReference type="SUPFAM" id="SSF56281">
    <property type="entry name" value="Metallo-hydrolase/oxidoreductase"/>
    <property type="match status" value="1"/>
</dbReference>
<dbReference type="InterPro" id="IPR029021">
    <property type="entry name" value="Prot-tyrosine_phosphatase-like"/>
</dbReference>
<dbReference type="Gene3D" id="3.60.15.10">
    <property type="entry name" value="Ribonuclease Z/Hydroxyacylglutathione hydrolase-like"/>
    <property type="match status" value="1"/>
</dbReference>
<accession>A0ABR5CWB7</accession>
<dbReference type="PANTHER" id="PTHR43084">
    <property type="entry name" value="PERSULFIDE DIOXYGENASE ETHE1"/>
    <property type="match status" value="1"/>
</dbReference>
<dbReference type="SUPFAM" id="SSF52799">
    <property type="entry name" value="(Phosphotyrosine protein) phosphatases II"/>
    <property type="match status" value="1"/>
</dbReference>
<dbReference type="Gene3D" id="3.90.190.10">
    <property type="entry name" value="Protein tyrosine phosphatase superfamily"/>
    <property type="match status" value="1"/>
</dbReference>
<dbReference type="EMBL" id="JWJH01000003">
    <property type="protein sequence ID" value="KJF69109.1"/>
    <property type="molecule type" value="Genomic_DNA"/>
</dbReference>
<organism evidence="3 4">
    <name type="scientific">Rhizobium nepotum 39/7</name>
    <dbReference type="NCBI Taxonomy" id="1368418"/>
    <lineage>
        <taxon>Bacteria</taxon>
        <taxon>Pseudomonadati</taxon>
        <taxon>Pseudomonadota</taxon>
        <taxon>Alphaproteobacteria</taxon>
        <taxon>Hyphomicrobiales</taxon>
        <taxon>Rhizobiaceae</taxon>
        <taxon>Rhizobium/Agrobacterium group</taxon>
        <taxon>Rhizobium</taxon>
    </lineage>
</organism>
<gene>
    <name evidence="3" type="ORF">RS75_03815</name>
</gene>
<dbReference type="Pfam" id="PF04273">
    <property type="entry name" value="BLH_phosphatase"/>
    <property type="match status" value="1"/>
</dbReference>
<dbReference type="InterPro" id="IPR001279">
    <property type="entry name" value="Metallo-B-lactamas"/>
</dbReference>
<reference evidence="3 4" key="1">
    <citation type="submission" date="2015-03" db="EMBL/GenBank/DDBJ databases">
        <title>Draft Genome Sequences of Agrobacterium nepotum Strain 39/7T (= CFBP 7436T = LMG 26435T) and Agrobacterium sp. Strain KFB 330 (= CFBP 8308 = LMG 28674).</title>
        <authorList>
            <person name="Kuzmanovic N."/>
            <person name="Pulawska J."/>
            <person name="Obradovic A."/>
        </authorList>
    </citation>
    <scope>NUCLEOTIDE SEQUENCE [LARGE SCALE GENOMIC DNA]</scope>
    <source>
        <strain evidence="3 4">39/7</strain>
    </source>
</reference>